<dbReference type="Gene3D" id="2.60.420.10">
    <property type="entry name" value="Maltose phosphorylase, domain 3"/>
    <property type="match status" value="1"/>
</dbReference>
<dbReference type="OrthoDB" id="6503935at2759"/>
<dbReference type="InterPro" id="IPR012341">
    <property type="entry name" value="6hp_glycosidase-like_sf"/>
</dbReference>
<dbReference type="GeneID" id="55972526"/>
<accession>A0A9P4YVH9</accession>
<dbReference type="GO" id="GO:0005975">
    <property type="term" value="P:carbohydrate metabolic process"/>
    <property type="evidence" value="ECO:0007669"/>
    <property type="project" value="InterPro"/>
</dbReference>
<sequence length="798" mass="89649">MSSSGEQHIINALQSNWVWPRNWVDTSAQNTAARIVTFTREITLDASPARALLHFSADTRYKLLINGVRVAVGPARSSPLIWYYDTVDIASHLKPGRNLMSFVVIRYFSGSRGGMPFERTTFPGLTVVGTVDTGSQVISLHSSEDGWLAQLDNTTTFPMGLVDDAFLHINEHVSLSQKQQEAAEPPNAYSIKTLNGELPPWRLHPREIPMPEETPVSVSTVRKSQGPLTLKEWSAFLSGNGSSSLRLASNSMHTIEVQADVHSTAFLRWSFKATQDSRISFKITYSEGYEANPRSYPFFRTKNDRLDADTGHLIGPFDEVSLELPASQAVTYEPFWFRTFRIMRWEFTTGSQDVEILSFDAAQTNYPLGVKASWQSDRDKYTEDVWDVSIRTLRNCMFDGYSDCPFYEQLMYSGDSRSVCLFHYLLSGDDRLARQAITNFAASVTTEGLTQSRFPSHVPQVIAGFSLYWVLQVCDHHLYFGDKAYSRSFLPRIDGIFEFYDSHIDSLGLVSGLPEDVWQYVDWVTAWGATDEHPDKGVPTAGRKTNRHTFFSLLYAHALRRAAGLVRDVGRPGHAEEYENRAQSVVQAARRHCFDGRFFTDSTTDQGGAYSQHCQVFAVLSNAALVDEYPRLMRESFQTDGFSKCSYVMMFYALRAFSLAGDDVYEDAWPSTWVPWRKMLANNLSTWEEDDVRQRSDCHAWGSVPIYEYCTELAGIRILAPGAKKIMFKPRLGLSEGIKATVILGKGNAATVSWDATAGGGPKRVEMRLEKAVEVLSQLPGEHVVEHGVVSSLSLMTK</sequence>
<dbReference type="PANTHER" id="PTHR34987">
    <property type="entry name" value="C, PUTATIVE (AFU_ORTHOLOGUE AFUA_3G02880)-RELATED"/>
    <property type="match status" value="1"/>
</dbReference>
<name>A0A9P4YVH9_9HYPO</name>
<dbReference type="Proteomes" id="UP000749293">
    <property type="component" value="Unassembled WGS sequence"/>
</dbReference>
<dbReference type="InterPro" id="IPR008928">
    <property type="entry name" value="6-hairpin_glycosidase_sf"/>
</dbReference>
<evidence type="ECO:0000313" key="2">
    <source>
        <dbReference type="EMBL" id="KAF4123600.1"/>
    </source>
</evidence>
<dbReference type="InterPro" id="IPR008979">
    <property type="entry name" value="Galactose-bd-like_sf"/>
</dbReference>
<evidence type="ECO:0000259" key="1">
    <source>
        <dbReference type="Pfam" id="PF17389"/>
    </source>
</evidence>
<dbReference type="GO" id="GO:0003824">
    <property type="term" value="F:catalytic activity"/>
    <property type="evidence" value="ECO:0007669"/>
    <property type="project" value="UniProtKB-ARBA"/>
</dbReference>
<dbReference type="SUPFAM" id="SSF49785">
    <property type="entry name" value="Galactose-binding domain-like"/>
    <property type="match status" value="1"/>
</dbReference>
<dbReference type="Gene3D" id="2.60.120.260">
    <property type="entry name" value="Galactose-binding domain-like"/>
    <property type="match status" value="1"/>
</dbReference>
<organism evidence="2 3">
    <name type="scientific">Geosmithia morbida</name>
    <dbReference type="NCBI Taxonomy" id="1094350"/>
    <lineage>
        <taxon>Eukaryota</taxon>
        <taxon>Fungi</taxon>
        <taxon>Dikarya</taxon>
        <taxon>Ascomycota</taxon>
        <taxon>Pezizomycotina</taxon>
        <taxon>Sordariomycetes</taxon>
        <taxon>Hypocreomycetidae</taxon>
        <taxon>Hypocreales</taxon>
        <taxon>Bionectriaceae</taxon>
        <taxon>Geosmithia</taxon>
    </lineage>
</organism>
<protein>
    <submittedName>
        <fullName evidence="2">Bacterial alpha-L-rhamnosidase</fullName>
    </submittedName>
</protein>
<gene>
    <name evidence="2" type="ORF">GMORB2_6301</name>
</gene>
<dbReference type="InterPro" id="IPR035396">
    <property type="entry name" value="Bac_rhamnosid6H"/>
</dbReference>
<reference evidence="2" key="1">
    <citation type="submission" date="2020-03" db="EMBL/GenBank/DDBJ databases">
        <title>Site-based positive gene gene selection in Geosmithia morbida across the United States reveals a broad range of putative effectors and factors for local host and environmental adapation.</title>
        <authorList>
            <person name="Onufrak A."/>
            <person name="Murdoch R.W."/>
            <person name="Gazis R."/>
            <person name="Huff M."/>
            <person name="Staton M."/>
            <person name="Klingeman W."/>
            <person name="Hadziabdic D."/>
        </authorList>
    </citation>
    <scope>NUCLEOTIDE SEQUENCE</scope>
    <source>
        <strain evidence="2">1262</strain>
    </source>
</reference>
<dbReference type="Gene3D" id="1.50.10.10">
    <property type="match status" value="1"/>
</dbReference>
<feature type="domain" description="Alpha-L-rhamnosidase six-hairpin glycosidase" evidence="1">
    <location>
        <begin position="379"/>
        <end position="610"/>
    </location>
</feature>
<dbReference type="AlphaFoldDB" id="A0A9P4YVH9"/>
<comment type="caution">
    <text evidence="2">The sequence shown here is derived from an EMBL/GenBank/DDBJ whole genome shotgun (WGS) entry which is preliminary data.</text>
</comment>
<dbReference type="SUPFAM" id="SSF48208">
    <property type="entry name" value="Six-hairpin glycosidases"/>
    <property type="match status" value="1"/>
</dbReference>
<dbReference type="Pfam" id="PF17389">
    <property type="entry name" value="Bac_rhamnosid6H"/>
    <property type="match status" value="1"/>
</dbReference>
<dbReference type="RefSeq" id="XP_035322252.1">
    <property type="nucleotide sequence ID" value="XM_035468271.1"/>
</dbReference>
<proteinExistence type="predicted"/>
<keyword evidence="3" id="KW-1185">Reference proteome</keyword>
<dbReference type="PANTHER" id="PTHR34987:SF2">
    <property type="entry name" value="B, PUTATIVE (AFU_ORTHOLOGUE AFUA_7G05040)-RELATED"/>
    <property type="match status" value="1"/>
</dbReference>
<evidence type="ECO:0000313" key="3">
    <source>
        <dbReference type="Proteomes" id="UP000749293"/>
    </source>
</evidence>
<dbReference type="EMBL" id="JAANYQ010000006">
    <property type="protein sequence ID" value="KAF4123600.1"/>
    <property type="molecule type" value="Genomic_DNA"/>
</dbReference>